<organism evidence="1 2">
    <name type="scientific">Haematococcus lacustris</name>
    <name type="common">Green alga</name>
    <name type="synonym">Haematococcus pluvialis</name>
    <dbReference type="NCBI Taxonomy" id="44745"/>
    <lineage>
        <taxon>Eukaryota</taxon>
        <taxon>Viridiplantae</taxon>
        <taxon>Chlorophyta</taxon>
        <taxon>core chlorophytes</taxon>
        <taxon>Chlorophyceae</taxon>
        <taxon>CS clade</taxon>
        <taxon>Chlamydomonadales</taxon>
        <taxon>Haematococcaceae</taxon>
        <taxon>Haematococcus</taxon>
    </lineage>
</organism>
<proteinExistence type="predicted"/>
<dbReference type="EMBL" id="BLLF01000333">
    <property type="protein sequence ID" value="GFH10643.1"/>
    <property type="molecule type" value="Genomic_DNA"/>
</dbReference>
<dbReference type="Proteomes" id="UP000485058">
    <property type="component" value="Unassembled WGS sequence"/>
</dbReference>
<accession>A0A699YKP1</accession>
<comment type="caution">
    <text evidence="1">The sequence shown here is derived from an EMBL/GenBank/DDBJ whole genome shotgun (WGS) entry which is preliminary data.</text>
</comment>
<reference evidence="1 2" key="1">
    <citation type="submission" date="2020-02" db="EMBL/GenBank/DDBJ databases">
        <title>Draft genome sequence of Haematococcus lacustris strain NIES-144.</title>
        <authorList>
            <person name="Morimoto D."/>
            <person name="Nakagawa S."/>
            <person name="Yoshida T."/>
            <person name="Sawayama S."/>
        </authorList>
    </citation>
    <scope>NUCLEOTIDE SEQUENCE [LARGE SCALE GENOMIC DNA]</scope>
    <source>
        <strain evidence="1 2">NIES-144</strain>
    </source>
</reference>
<name>A0A699YKP1_HAELA</name>
<protein>
    <submittedName>
        <fullName evidence="1">Uncharacterized protein</fullName>
    </submittedName>
</protein>
<evidence type="ECO:0000313" key="1">
    <source>
        <dbReference type="EMBL" id="GFH10643.1"/>
    </source>
</evidence>
<keyword evidence="2" id="KW-1185">Reference proteome</keyword>
<sequence length="135" mass="13986">MSRASALPALASKPSPRMAIKINFIGTSARSRRRNMRGCSGAGEQCCSTCQAGAADEGCSGGWGRAVVTPGVLLCPSPEPRVPSGFNSPKVGMKCRAMMAPYSTATCASRQGQPGLQCSSAVHGTHACKLMPVKW</sequence>
<evidence type="ECO:0000313" key="2">
    <source>
        <dbReference type="Proteomes" id="UP000485058"/>
    </source>
</evidence>
<dbReference type="AlphaFoldDB" id="A0A699YKP1"/>
<gene>
    <name evidence="1" type="ORF">HaLaN_05989</name>
</gene>